<feature type="domain" description="CBS" evidence="3">
    <location>
        <begin position="285"/>
        <end position="342"/>
    </location>
</feature>
<sequence>MRATRRLVRGLSAAAQSTPPARPEVTFSMEGRAVDVMGTCPVLKVETTASCLDVAATLTKQKRHAAVVVDDNGELAGLLSERDFLTKLSLDKGAASSTSAAQIMTPKEELVLGSGACSVDRVVRRMRKERISSFPLLDDETGEVLAVIHKGHIARQIFDALNQENEGPSVGDMLDWHAEKAREGDVRGCSTSLPPYASLAEAVDLMRDAGSGSLSIFAPPLATHSHFVMTTSFGLFTEREYVASLPLLESRYADDVELFEVARFSRGKSKSTMRTIHDADDVVRVRPESITAVERATPVRDCLSLMLGNDLLYAPVTENKKPIDVVSLRDINLYLAPTDGQT</sequence>
<dbReference type="InterPro" id="IPR000644">
    <property type="entry name" value="CBS_dom"/>
</dbReference>
<reference evidence="4" key="1">
    <citation type="submission" date="2021-11" db="EMBL/GenBank/DDBJ databases">
        <authorList>
            <consortium name="Genoscope - CEA"/>
            <person name="William W."/>
        </authorList>
    </citation>
    <scope>NUCLEOTIDE SEQUENCE</scope>
</reference>
<dbReference type="Proteomes" id="UP000789595">
    <property type="component" value="Unassembled WGS sequence"/>
</dbReference>
<protein>
    <recommendedName>
        <fullName evidence="3">CBS domain-containing protein</fullName>
    </recommendedName>
</protein>
<proteinExistence type="predicted"/>
<evidence type="ECO:0000313" key="5">
    <source>
        <dbReference type="Proteomes" id="UP000789595"/>
    </source>
</evidence>
<gene>
    <name evidence="4" type="ORF">PECAL_2P30710</name>
</gene>
<dbReference type="CDD" id="cd02205">
    <property type="entry name" value="CBS_pair_SF"/>
    <property type="match status" value="1"/>
</dbReference>
<comment type="caution">
    <text evidence="4">The sequence shown here is derived from an EMBL/GenBank/DDBJ whole genome shotgun (WGS) entry which is preliminary data.</text>
</comment>
<dbReference type="Pfam" id="PF00571">
    <property type="entry name" value="CBS"/>
    <property type="match status" value="3"/>
</dbReference>
<dbReference type="PANTHER" id="PTHR43080:SF2">
    <property type="entry name" value="CBS DOMAIN-CONTAINING PROTEIN"/>
    <property type="match status" value="1"/>
</dbReference>
<dbReference type="InterPro" id="IPR051257">
    <property type="entry name" value="Diverse_CBS-Domain"/>
</dbReference>
<feature type="domain" description="CBS" evidence="3">
    <location>
        <begin position="37"/>
        <end position="96"/>
    </location>
</feature>
<keyword evidence="5" id="KW-1185">Reference proteome</keyword>
<dbReference type="OrthoDB" id="418595at2759"/>
<evidence type="ECO:0000256" key="2">
    <source>
        <dbReference type="PROSITE-ProRule" id="PRU00703"/>
    </source>
</evidence>
<organism evidence="4 5">
    <name type="scientific">Pelagomonas calceolata</name>
    <dbReference type="NCBI Taxonomy" id="35677"/>
    <lineage>
        <taxon>Eukaryota</taxon>
        <taxon>Sar</taxon>
        <taxon>Stramenopiles</taxon>
        <taxon>Ochrophyta</taxon>
        <taxon>Pelagophyceae</taxon>
        <taxon>Pelagomonadales</taxon>
        <taxon>Pelagomonadaceae</taxon>
        <taxon>Pelagomonas</taxon>
    </lineage>
</organism>
<dbReference type="SMART" id="SM00116">
    <property type="entry name" value="CBS"/>
    <property type="match status" value="3"/>
</dbReference>
<dbReference type="EMBL" id="CAKKNE010000002">
    <property type="protein sequence ID" value="CAH0369926.1"/>
    <property type="molecule type" value="Genomic_DNA"/>
</dbReference>
<dbReference type="PROSITE" id="PS51371">
    <property type="entry name" value="CBS"/>
    <property type="match status" value="3"/>
</dbReference>
<evidence type="ECO:0000313" key="4">
    <source>
        <dbReference type="EMBL" id="CAH0369926.1"/>
    </source>
</evidence>
<evidence type="ECO:0000256" key="1">
    <source>
        <dbReference type="ARBA" id="ARBA00023122"/>
    </source>
</evidence>
<evidence type="ECO:0000259" key="3">
    <source>
        <dbReference type="PROSITE" id="PS51371"/>
    </source>
</evidence>
<dbReference type="PANTHER" id="PTHR43080">
    <property type="entry name" value="CBS DOMAIN-CONTAINING PROTEIN CBSX3, MITOCHONDRIAL"/>
    <property type="match status" value="1"/>
</dbReference>
<dbReference type="AlphaFoldDB" id="A0A8J2X0Z9"/>
<keyword evidence="1 2" id="KW-0129">CBS domain</keyword>
<dbReference type="InterPro" id="IPR046342">
    <property type="entry name" value="CBS_dom_sf"/>
</dbReference>
<name>A0A8J2X0Z9_9STRA</name>
<dbReference type="Gene3D" id="3.10.580.10">
    <property type="entry name" value="CBS-domain"/>
    <property type="match status" value="2"/>
</dbReference>
<feature type="domain" description="CBS" evidence="3">
    <location>
        <begin position="104"/>
        <end position="164"/>
    </location>
</feature>
<dbReference type="SUPFAM" id="SSF54631">
    <property type="entry name" value="CBS-domain pair"/>
    <property type="match status" value="2"/>
</dbReference>
<accession>A0A8J2X0Z9</accession>